<dbReference type="PROSITE" id="PS50157">
    <property type="entry name" value="ZINC_FINGER_C2H2_2"/>
    <property type="match status" value="2"/>
</dbReference>
<dbReference type="GO" id="GO:0005634">
    <property type="term" value="C:nucleus"/>
    <property type="evidence" value="ECO:0007669"/>
    <property type="project" value="UniProtKB-SubCell"/>
</dbReference>
<dbReference type="SMART" id="SM00355">
    <property type="entry name" value="ZnF_C2H2"/>
    <property type="match status" value="3"/>
</dbReference>
<dbReference type="GO" id="GO:0000978">
    <property type="term" value="F:RNA polymerase II cis-regulatory region sequence-specific DNA binding"/>
    <property type="evidence" value="ECO:0007669"/>
    <property type="project" value="TreeGrafter"/>
</dbReference>
<dbReference type="GeneID" id="8442014"/>
<feature type="compositionally biased region" description="Polar residues" evidence="8">
    <location>
        <begin position="228"/>
        <end position="242"/>
    </location>
</feature>
<dbReference type="eggNOG" id="KOG1721">
    <property type="taxonomic scope" value="Eukaryota"/>
</dbReference>
<evidence type="ECO:0000313" key="10">
    <source>
        <dbReference type="EMBL" id="EEP78594.1"/>
    </source>
</evidence>
<keyword evidence="4 7" id="KW-0863">Zinc-finger</keyword>
<keyword evidence="11" id="KW-1185">Reference proteome</keyword>
<evidence type="ECO:0000256" key="4">
    <source>
        <dbReference type="ARBA" id="ARBA00022771"/>
    </source>
</evidence>
<dbReference type="VEuPathDB" id="FungiDB:UREG_03440"/>
<dbReference type="SUPFAM" id="SSF57667">
    <property type="entry name" value="beta-beta-alpha zinc fingers"/>
    <property type="match status" value="1"/>
</dbReference>
<dbReference type="Pfam" id="PF00096">
    <property type="entry name" value="zf-C2H2"/>
    <property type="match status" value="2"/>
</dbReference>
<feature type="compositionally biased region" description="Low complexity" evidence="8">
    <location>
        <begin position="218"/>
        <end position="227"/>
    </location>
</feature>
<evidence type="ECO:0000256" key="3">
    <source>
        <dbReference type="ARBA" id="ARBA00022737"/>
    </source>
</evidence>
<dbReference type="InterPro" id="IPR050329">
    <property type="entry name" value="GLI_C2H2-zinc-finger"/>
</dbReference>
<dbReference type="GO" id="GO:0000981">
    <property type="term" value="F:DNA-binding transcription factor activity, RNA polymerase II-specific"/>
    <property type="evidence" value="ECO:0007669"/>
    <property type="project" value="TreeGrafter"/>
</dbReference>
<evidence type="ECO:0000313" key="11">
    <source>
        <dbReference type="Proteomes" id="UP000002058"/>
    </source>
</evidence>
<feature type="domain" description="C2H2-type" evidence="9">
    <location>
        <begin position="368"/>
        <end position="394"/>
    </location>
</feature>
<dbReference type="OrthoDB" id="3437960at2759"/>
<evidence type="ECO:0000256" key="5">
    <source>
        <dbReference type="ARBA" id="ARBA00022833"/>
    </source>
</evidence>
<protein>
    <recommendedName>
        <fullName evidence="9">C2H2-type domain-containing protein</fullName>
    </recommendedName>
</protein>
<feature type="domain" description="C2H2-type" evidence="9">
    <location>
        <begin position="340"/>
        <end position="367"/>
    </location>
</feature>
<keyword evidence="5" id="KW-0862">Zinc</keyword>
<evidence type="ECO:0000256" key="7">
    <source>
        <dbReference type="PROSITE-ProRule" id="PRU00042"/>
    </source>
</evidence>
<keyword evidence="2" id="KW-0479">Metal-binding</keyword>
<gene>
    <name evidence="10" type="ORF">UREG_03440</name>
</gene>
<dbReference type="GO" id="GO:0008270">
    <property type="term" value="F:zinc ion binding"/>
    <property type="evidence" value="ECO:0007669"/>
    <property type="project" value="UniProtKB-KW"/>
</dbReference>
<dbReference type="Gene3D" id="3.30.160.60">
    <property type="entry name" value="Classic Zinc Finger"/>
    <property type="match status" value="3"/>
</dbReference>
<dbReference type="InterPro" id="IPR013087">
    <property type="entry name" value="Znf_C2H2_type"/>
</dbReference>
<dbReference type="AlphaFoldDB" id="C4JQV8"/>
<dbReference type="EMBL" id="CH476616">
    <property type="protein sequence ID" value="EEP78594.1"/>
    <property type="molecule type" value="Genomic_DNA"/>
</dbReference>
<evidence type="ECO:0000256" key="6">
    <source>
        <dbReference type="ARBA" id="ARBA00023242"/>
    </source>
</evidence>
<accession>C4JQV8</accession>
<comment type="subcellular location">
    <subcellularLocation>
        <location evidence="1">Nucleus</location>
    </subcellularLocation>
</comment>
<reference evidence="11" key="1">
    <citation type="journal article" date="2009" name="Genome Res.">
        <title>Comparative genomic analyses of the human fungal pathogens Coccidioides and their relatives.</title>
        <authorList>
            <person name="Sharpton T.J."/>
            <person name="Stajich J.E."/>
            <person name="Rounsley S.D."/>
            <person name="Gardner M.J."/>
            <person name="Wortman J.R."/>
            <person name="Jordar V.S."/>
            <person name="Maiti R."/>
            <person name="Kodira C.D."/>
            <person name="Neafsey D.E."/>
            <person name="Zeng Q."/>
            <person name="Hung C.-Y."/>
            <person name="McMahan C."/>
            <person name="Muszewska A."/>
            <person name="Grynberg M."/>
            <person name="Mandel M.A."/>
            <person name="Kellner E.M."/>
            <person name="Barker B.M."/>
            <person name="Galgiani J.N."/>
            <person name="Orbach M.J."/>
            <person name="Kirkland T.N."/>
            <person name="Cole G.T."/>
            <person name="Henn M.R."/>
            <person name="Birren B.W."/>
            <person name="Taylor J.W."/>
        </authorList>
    </citation>
    <scope>NUCLEOTIDE SEQUENCE [LARGE SCALE GENOMIC DNA]</scope>
    <source>
        <strain evidence="11">UAMH 1704</strain>
    </source>
</reference>
<evidence type="ECO:0000256" key="8">
    <source>
        <dbReference type="SAM" id="MobiDB-lite"/>
    </source>
</evidence>
<feature type="region of interest" description="Disordered" evidence="8">
    <location>
        <begin position="217"/>
        <end position="242"/>
    </location>
</feature>
<dbReference type="InterPro" id="IPR036236">
    <property type="entry name" value="Znf_C2H2_sf"/>
</dbReference>
<dbReference type="PROSITE" id="PS00028">
    <property type="entry name" value="ZINC_FINGER_C2H2_1"/>
    <property type="match status" value="1"/>
</dbReference>
<organism evidence="10 11">
    <name type="scientific">Uncinocarpus reesii (strain UAMH 1704)</name>
    <dbReference type="NCBI Taxonomy" id="336963"/>
    <lineage>
        <taxon>Eukaryota</taxon>
        <taxon>Fungi</taxon>
        <taxon>Dikarya</taxon>
        <taxon>Ascomycota</taxon>
        <taxon>Pezizomycotina</taxon>
        <taxon>Eurotiomycetes</taxon>
        <taxon>Eurotiomycetidae</taxon>
        <taxon>Onygenales</taxon>
        <taxon>Onygenaceae</taxon>
        <taxon>Uncinocarpus</taxon>
    </lineage>
</organism>
<dbReference type="HOGENOM" id="CLU_035240_1_0_1"/>
<keyword evidence="3" id="KW-0677">Repeat</keyword>
<dbReference type="InParanoid" id="C4JQV8"/>
<dbReference type="FunFam" id="3.30.160.60:FF:000038">
    <property type="entry name" value="Zinc finger protein 624"/>
    <property type="match status" value="1"/>
</dbReference>
<dbReference type="FunFam" id="3.30.160.60:FF:000145">
    <property type="entry name" value="Zinc finger protein 574"/>
    <property type="match status" value="1"/>
</dbReference>
<name>C4JQV8_UNCRE</name>
<sequence>MDDCSDKCTTVCDGFVDCDKSTICSESYCHNSQCQNPTTACFDEHCMGSHYGDVQHGLENTFLNQDGSINWDCTSLNPEHLNCGFHGQNLETSFPSHTHSMGAPATPSSELPGSVKSLGHGHYYSQQPFGPRTHMVPGSCLTHGLGSICIGSAQELCNSADDCTYQQKLDNGLTLENCSGMSAPFASLQTSRVLHHRYQHGSLQALASQLCRQHEAARTVTTSTRTTPSLSIQSSPVPTSSHQEMSSASAFASPDFMGTDGLHICRWVGNKLENTICGAIFPDAGSLQKHLTVAHADPSQGCQGQGYYCCWEGCSRPDEPFSQKSKLQGHFLTHSNYKSFRCSICGKPFARQATLERHERSHRGDKPYKCKECGKQFTDSSELSEKPFKCNHPGCNFETGDHMVNENTNVLILDVQKALLDQVYFRRT</sequence>
<dbReference type="GO" id="GO:0045944">
    <property type="term" value="P:positive regulation of transcription by RNA polymerase II"/>
    <property type="evidence" value="ECO:0007669"/>
    <property type="project" value="UniProtKB-ARBA"/>
</dbReference>
<evidence type="ECO:0000256" key="1">
    <source>
        <dbReference type="ARBA" id="ARBA00004123"/>
    </source>
</evidence>
<evidence type="ECO:0000256" key="2">
    <source>
        <dbReference type="ARBA" id="ARBA00022723"/>
    </source>
</evidence>
<dbReference type="OMA" id="FHMLGMC"/>
<keyword evidence="6" id="KW-0539">Nucleus</keyword>
<dbReference type="Proteomes" id="UP000002058">
    <property type="component" value="Unassembled WGS sequence"/>
</dbReference>
<evidence type="ECO:0000259" key="9">
    <source>
        <dbReference type="PROSITE" id="PS50157"/>
    </source>
</evidence>
<dbReference type="PANTHER" id="PTHR19818:SF139">
    <property type="entry name" value="PAIR-RULE PROTEIN ODD-PAIRED"/>
    <property type="match status" value="1"/>
</dbReference>
<dbReference type="KEGG" id="ure:UREG_03440"/>
<dbReference type="PANTHER" id="PTHR19818">
    <property type="entry name" value="ZINC FINGER PROTEIN ZIC AND GLI"/>
    <property type="match status" value="1"/>
</dbReference>
<dbReference type="RefSeq" id="XP_002543923.1">
    <property type="nucleotide sequence ID" value="XM_002543877.1"/>
</dbReference>
<proteinExistence type="predicted"/>